<dbReference type="EMBL" id="MFDM01000024">
    <property type="protein sequence ID" value="OGE42478.1"/>
    <property type="molecule type" value="Genomic_DNA"/>
</dbReference>
<evidence type="ECO:0000313" key="3">
    <source>
        <dbReference type="Proteomes" id="UP000178565"/>
    </source>
</evidence>
<dbReference type="Gene3D" id="3.30.70.2970">
    <property type="entry name" value="Protein of unknown function (DUF541), domain 2"/>
    <property type="match status" value="1"/>
</dbReference>
<comment type="caution">
    <text evidence="2">The sequence shown here is derived from an EMBL/GenBank/DDBJ whole genome shotgun (WGS) entry which is preliminary data.</text>
</comment>
<organism evidence="2 3">
    <name type="scientific">Candidatus Daviesbacteria bacterium RIFCSPLOWO2_01_FULL_39_12</name>
    <dbReference type="NCBI Taxonomy" id="1797785"/>
    <lineage>
        <taxon>Bacteria</taxon>
        <taxon>Candidatus Daviesiibacteriota</taxon>
    </lineage>
</organism>
<dbReference type="Gene3D" id="3.30.110.170">
    <property type="entry name" value="Protein of unknown function (DUF541), domain 1"/>
    <property type="match status" value="1"/>
</dbReference>
<sequence length="252" mass="27146">MINNVNNRILLLPIIGATTFFILLFTFTKLFGPIPFSVTSVTTQKSDTFQVSGTGEVSVPPDVASINVGVQAQAPTVKEVQEQLNSNIKRVSEAIKQVGVDQKDIQTTNYSINPNYDYRGTTQRITGYTASSNLSIKVKQIDKANDVIDSATASGANQVGGIFFEVDDKTKAENEARQKAVDEAKRKAQEAAKVAGFKLGRIINYSEDFGGGPIPLPYAMGAAESKIAAQPTQVEPGSTEITVTVTLSYEIF</sequence>
<dbReference type="Proteomes" id="UP000178565">
    <property type="component" value="Unassembled WGS sequence"/>
</dbReference>
<keyword evidence="1" id="KW-1133">Transmembrane helix</keyword>
<proteinExistence type="predicted"/>
<evidence type="ECO:0000256" key="1">
    <source>
        <dbReference type="SAM" id="Phobius"/>
    </source>
</evidence>
<reference evidence="2 3" key="1">
    <citation type="journal article" date="2016" name="Nat. Commun.">
        <title>Thousands of microbial genomes shed light on interconnected biogeochemical processes in an aquifer system.</title>
        <authorList>
            <person name="Anantharaman K."/>
            <person name="Brown C.T."/>
            <person name="Hug L.A."/>
            <person name="Sharon I."/>
            <person name="Castelle C.J."/>
            <person name="Probst A.J."/>
            <person name="Thomas B.C."/>
            <person name="Singh A."/>
            <person name="Wilkins M.J."/>
            <person name="Karaoz U."/>
            <person name="Brodie E.L."/>
            <person name="Williams K.H."/>
            <person name="Hubbard S.S."/>
            <person name="Banfield J.F."/>
        </authorList>
    </citation>
    <scope>NUCLEOTIDE SEQUENCE [LARGE SCALE GENOMIC DNA]</scope>
</reference>
<dbReference type="PANTHER" id="PTHR34387:SF1">
    <property type="entry name" value="PERIPLASMIC IMMUNOGENIC PROTEIN"/>
    <property type="match status" value="1"/>
</dbReference>
<feature type="transmembrane region" description="Helical" evidence="1">
    <location>
        <begin position="9"/>
        <end position="27"/>
    </location>
</feature>
<evidence type="ECO:0008006" key="4">
    <source>
        <dbReference type="Google" id="ProtNLM"/>
    </source>
</evidence>
<dbReference type="PANTHER" id="PTHR34387">
    <property type="entry name" value="SLR1258 PROTEIN"/>
    <property type="match status" value="1"/>
</dbReference>
<evidence type="ECO:0000313" key="2">
    <source>
        <dbReference type="EMBL" id="OGE42478.1"/>
    </source>
</evidence>
<keyword evidence="1" id="KW-0812">Transmembrane</keyword>
<dbReference type="InterPro" id="IPR007497">
    <property type="entry name" value="SIMPL/DUF541"/>
</dbReference>
<protein>
    <recommendedName>
        <fullName evidence="4">SIMPL domain-containing protein</fullName>
    </recommendedName>
</protein>
<dbReference type="Pfam" id="PF04402">
    <property type="entry name" value="SIMPL"/>
    <property type="match status" value="1"/>
</dbReference>
<dbReference type="STRING" id="1797785.A3B45_01600"/>
<keyword evidence="1" id="KW-0472">Membrane</keyword>
<name>A0A1F5KNH9_9BACT</name>
<dbReference type="AlphaFoldDB" id="A0A1F5KNH9"/>
<accession>A0A1F5KNH9</accession>
<gene>
    <name evidence="2" type="ORF">A3B45_01600</name>
</gene>
<dbReference type="InterPro" id="IPR052022">
    <property type="entry name" value="26kDa_periplasmic_antigen"/>
</dbReference>
<dbReference type="GO" id="GO:0006974">
    <property type="term" value="P:DNA damage response"/>
    <property type="evidence" value="ECO:0007669"/>
    <property type="project" value="TreeGrafter"/>
</dbReference>